<dbReference type="AlphaFoldDB" id="A0A7J3XYH8"/>
<dbReference type="GO" id="GO:0005886">
    <property type="term" value="C:plasma membrane"/>
    <property type="evidence" value="ECO:0007669"/>
    <property type="project" value="UniProtKB-SubCell"/>
</dbReference>
<evidence type="ECO:0000256" key="3">
    <source>
        <dbReference type="ARBA" id="ARBA00022692"/>
    </source>
</evidence>
<gene>
    <name evidence="7" type="ORF">ENM60_02450</name>
</gene>
<proteinExistence type="predicted"/>
<dbReference type="GO" id="GO:0022857">
    <property type="term" value="F:transmembrane transporter activity"/>
    <property type="evidence" value="ECO:0007669"/>
    <property type="project" value="InterPro"/>
</dbReference>
<dbReference type="EMBL" id="DRYK01000032">
    <property type="protein sequence ID" value="HHP67641.1"/>
    <property type="molecule type" value="Genomic_DNA"/>
</dbReference>
<feature type="transmembrane region" description="Helical" evidence="6">
    <location>
        <begin position="237"/>
        <end position="260"/>
    </location>
</feature>
<feature type="transmembrane region" description="Helical" evidence="6">
    <location>
        <begin position="137"/>
        <end position="155"/>
    </location>
</feature>
<feature type="transmembrane region" description="Helical" evidence="6">
    <location>
        <begin position="89"/>
        <end position="109"/>
    </location>
</feature>
<dbReference type="PANTHER" id="PTHR47089:SF1">
    <property type="entry name" value="GUANOSINE ABC TRANSPORTER PERMEASE PROTEIN NUPP"/>
    <property type="match status" value="1"/>
</dbReference>
<keyword evidence="4 6" id="KW-1133">Transmembrane helix</keyword>
<dbReference type="PANTHER" id="PTHR47089">
    <property type="entry name" value="ABC TRANSPORTER, PERMEASE PROTEIN"/>
    <property type="match status" value="1"/>
</dbReference>
<feature type="transmembrane region" description="Helical" evidence="6">
    <location>
        <begin position="54"/>
        <end position="77"/>
    </location>
</feature>
<dbReference type="CDD" id="cd06580">
    <property type="entry name" value="TM_PBP1_transp_TpRbsC_like"/>
    <property type="match status" value="1"/>
</dbReference>
<sequence length="350" mass="37126">MLDARLREHLTGFAEVVVAIVAGMVIGGLVMVIGGYNPVNAYYQLFVPSLTTGYGVEMTLSFATPIILTALTFAVGVRAGLFNIGAEGQMYMGALGAVLFGAISIPSILYLPLEFIVAAVLGMIWGIIAGILKAYRGVNEVVSTIMLNWIAYWIVESMRVYVIPNPVDASKTVSVPPAGRLPLLVEGTELSAAIIISILVLAFTYFLLWKTAVGYEIRAVGYNPLASKYGGISVRRVALYSFIIGGFTAGIAGFCEVAGRPPSYAITTGLSNLVGLGFDGLTVSLIGYNHPVGILLASIFIGAMKAGSRNMQIYARVPLEMVQTVQGLIIIALSIPGLLRIISRKIGGVR</sequence>
<reference evidence="7" key="1">
    <citation type="journal article" date="2020" name="mSystems">
        <title>Genome- and Community-Level Interaction Insights into Carbon Utilization and Element Cycling Functions of Hydrothermarchaeota in Hydrothermal Sediment.</title>
        <authorList>
            <person name="Zhou Z."/>
            <person name="Liu Y."/>
            <person name="Xu W."/>
            <person name="Pan J."/>
            <person name="Luo Z.H."/>
            <person name="Li M."/>
        </authorList>
    </citation>
    <scope>NUCLEOTIDE SEQUENCE [LARGE SCALE GENOMIC DNA]</scope>
    <source>
        <strain evidence="7">SpSt-110</strain>
    </source>
</reference>
<evidence type="ECO:0000256" key="5">
    <source>
        <dbReference type="ARBA" id="ARBA00023136"/>
    </source>
</evidence>
<protein>
    <submittedName>
        <fullName evidence="7">ABC transporter permease</fullName>
    </submittedName>
</protein>
<feature type="transmembrane region" description="Helical" evidence="6">
    <location>
        <begin position="115"/>
        <end position="132"/>
    </location>
</feature>
<evidence type="ECO:0000256" key="4">
    <source>
        <dbReference type="ARBA" id="ARBA00022989"/>
    </source>
</evidence>
<feature type="transmembrane region" description="Helical" evidence="6">
    <location>
        <begin position="190"/>
        <end position="208"/>
    </location>
</feature>
<evidence type="ECO:0000313" key="7">
    <source>
        <dbReference type="EMBL" id="HHP67641.1"/>
    </source>
</evidence>
<evidence type="ECO:0000256" key="2">
    <source>
        <dbReference type="ARBA" id="ARBA00022475"/>
    </source>
</evidence>
<dbReference type="Pfam" id="PF02653">
    <property type="entry name" value="BPD_transp_2"/>
    <property type="match status" value="1"/>
</dbReference>
<feature type="transmembrane region" description="Helical" evidence="6">
    <location>
        <begin position="280"/>
        <end position="303"/>
    </location>
</feature>
<comment type="caution">
    <text evidence="7">The sequence shown here is derived from an EMBL/GenBank/DDBJ whole genome shotgun (WGS) entry which is preliminary data.</text>
</comment>
<accession>A0A7J3XYH8</accession>
<feature type="transmembrane region" description="Helical" evidence="6">
    <location>
        <begin position="12"/>
        <end position="34"/>
    </location>
</feature>
<comment type="subcellular location">
    <subcellularLocation>
        <location evidence="1">Cell membrane</location>
        <topology evidence="1">Multi-pass membrane protein</topology>
    </subcellularLocation>
</comment>
<keyword evidence="3 6" id="KW-0812">Transmembrane</keyword>
<name>A0A7J3XYH8_9CREN</name>
<organism evidence="7">
    <name type="scientific">Thermogladius calderae</name>
    <dbReference type="NCBI Taxonomy" id="1200300"/>
    <lineage>
        <taxon>Archaea</taxon>
        <taxon>Thermoproteota</taxon>
        <taxon>Thermoprotei</taxon>
        <taxon>Desulfurococcales</taxon>
        <taxon>Desulfurococcaceae</taxon>
        <taxon>Thermogladius</taxon>
    </lineage>
</organism>
<keyword evidence="2" id="KW-1003">Cell membrane</keyword>
<evidence type="ECO:0000256" key="6">
    <source>
        <dbReference type="SAM" id="Phobius"/>
    </source>
</evidence>
<evidence type="ECO:0000256" key="1">
    <source>
        <dbReference type="ARBA" id="ARBA00004651"/>
    </source>
</evidence>
<keyword evidence="5 6" id="KW-0472">Membrane</keyword>
<dbReference type="InterPro" id="IPR001851">
    <property type="entry name" value="ABC_transp_permease"/>
</dbReference>